<organism evidence="3">
    <name type="scientific">Nakamurella sp. A5-74</name>
    <dbReference type="NCBI Taxonomy" id="3158264"/>
    <lineage>
        <taxon>Bacteria</taxon>
        <taxon>Bacillati</taxon>
        <taxon>Actinomycetota</taxon>
        <taxon>Actinomycetes</taxon>
        <taxon>Nakamurellales</taxon>
        <taxon>Nakamurellaceae</taxon>
        <taxon>Nakamurella</taxon>
    </lineage>
</organism>
<dbReference type="InterPro" id="IPR035328">
    <property type="entry name" value="DUF3048_C"/>
</dbReference>
<dbReference type="AlphaFoldDB" id="A0AAU8DLT3"/>
<accession>A0AAU8DLT3</accession>
<dbReference type="EMBL" id="CP159218">
    <property type="protein sequence ID" value="XCG62311.1"/>
    <property type="molecule type" value="Genomic_DNA"/>
</dbReference>
<sequence length="360" mass="38279">MAQEKTNRAQTAARAAAQARAVAAAKAHARAVAHEKAVAHQKAVTREKAARAAKIRAEKAARARAAVRDRIDPLTGGAPSSSPVIAVKLDNTSKGRPQWGIDRADNVYVEQVEGGLTRIIAIFHSSLPTQVGPVRSVRTTDAQLLPAYGRPLLVFSGGAGGPLIRLAATRVQDASSLGGTSRTGERSAPYNLVANLAQIGQAWTAAHGPDFPIQTPGWHFQDNDPTIRSRAQVSRIGVQMGVGRTDFQWQDNAWRVMPAGTPGTAADGTPLRADNVLVMRVTDVPDGTIDSVGSPSLLSQTVGHGSVELFRNGRVIKGTWSRAEPNHSLVLRDENRKLITFSTGKTWIMLVPQDGSVTTG</sequence>
<dbReference type="RefSeq" id="WP_353647926.1">
    <property type="nucleotide sequence ID" value="NZ_CP159218.1"/>
</dbReference>
<evidence type="ECO:0000313" key="3">
    <source>
        <dbReference type="EMBL" id="XCG62311.1"/>
    </source>
</evidence>
<dbReference type="Pfam" id="PF11258">
    <property type="entry name" value="DUF3048"/>
    <property type="match status" value="1"/>
</dbReference>
<feature type="domain" description="DUF3048" evidence="1">
    <location>
        <begin position="80"/>
        <end position="204"/>
    </location>
</feature>
<dbReference type="Pfam" id="PF17479">
    <property type="entry name" value="DUF3048_C"/>
    <property type="match status" value="1"/>
</dbReference>
<proteinExistence type="predicted"/>
<evidence type="ECO:0000259" key="2">
    <source>
        <dbReference type="Pfam" id="PF17479"/>
    </source>
</evidence>
<evidence type="ECO:0000259" key="1">
    <source>
        <dbReference type="Pfam" id="PF11258"/>
    </source>
</evidence>
<feature type="domain" description="DUF3048" evidence="2">
    <location>
        <begin position="245"/>
        <end position="348"/>
    </location>
</feature>
<reference evidence="3" key="1">
    <citation type="submission" date="2024-05" db="EMBL/GenBank/DDBJ databases">
        <authorList>
            <person name="Cai S.Y."/>
            <person name="Jin L.M."/>
            <person name="Li H.R."/>
        </authorList>
    </citation>
    <scope>NUCLEOTIDE SEQUENCE</scope>
    <source>
        <strain evidence="3">A5-74</strain>
    </source>
</reference>
<name>A0AAU8DLT3_9ACTN</name>
<dbReference type="InterPro" id="IPR023158">
    <property type="entry name" value="YerB-like_sf"/>
</dbReference>
<dbReference type="SUPFAM" id="SSF159774">
    <property type="entry name" value="YerB-like"/>
    <property type="match status" value="1"/>
</dbReference>
<dbReference type="Gene3D" id="3.50.90.10">
    <property type="entry name" value="YerB-like"/>
    <property type="match status" value="1"/>
</dbReference>
<dbReference type="InterPro" id="IPR021416">
    <property type="entry name" value="DUF3048_N"/>
</dbReference>
<gene>
    <name evidence="3" type="ORF">ABLG96_13690</name>
</gene>
<protein>
    <submittedName>
        <fullName evidence="3">DUF3048 domain-containing protein</fullName>
    </submittedName>
</protein>